<dbReference type="Pfam" id="PF06429">
    <property type="entry name" value="Flg_bbr_C"/>
    <property type="match status" value="1"/>
</dbReference>
<feature type="domain" description="Flagellar basal-body/hook protein C-terminal" evidence="4">
    <location>
        <begin position="206"/>
        <end position="250"/>
    </location>
</feature>
<evidence type="ECO:0000256" key="2">
    <source>
        <dbReference type="RuleBase" id="RU362116"/>
    </source>
</evidence>
<protein>
    <submittedName>
        <fullName evidence="6">Flagellar basal-body rod protein FlgG</fullName>
    </submittedName>
</protein>
<dbReference type="AlphaFoldDB" id="A0A162KJH7"/>
<evidence type="ECO:0000313" key="7">
    <source>
        <dbReference type="Proteomes" id="UP000077407"/>
    </source>
</evidence>
<feature type="domain" description="Flagellar hook protein FlgE/F/G-like D1" evidence="5">
    <location>
        <begin position="96"/>
        <end position="148"/>
    </location>
</feature>
<sequence>MIRSFYSAVSGMITQEAKQDVITNNLANANTVGFKQDDLRVKSFNDMLLQNYDKTEGNRNVRNIIGSISLGSGIDSVKTGFTQGSIDSTGVSTDFAIDGRGFFAVRGQDGKEYYTRDGHFHVNTNGVLVNDAGDSVLARNTRTGALGEMNVGNGNMTSDDHGNINIDGTPSYKLYTVDFNDYNTLTKVGDNLYTGTNAAEANVVVRQKSLEKSNVNIVNTMSQLLTTMRSFETNQKAVQSIDETLDKLINEGGKV</sequence>
<feature type="domain" description="Flagellar basal body rod protein N-terminal" evidence="3">
    <location>
        <begin position="5"/>
        <end position="35"/>
    </location>
</feature>
<accession>A0A162KJH7</accession>
<dbReference type="Pfam" id="PF00460">
    <property type="entry name" value="Flg_bb_rod"/>
    <property type="match status" value="1"/>
</dbReference>
<evidence type="ECO:0000259" key="4">
    <source>
        <dbReference type="Pfam" id="PF06429"/>
    </source>
</evidence>
<dbReference type="PANTHER" id="PTHR30435:SF19">
    <property type="entry name" value="FLAGELLAR BASAL-BODY ROD PROTEIN FLGG"/>
    <property type="match status" value="1"/>
</dbReference>
<reference evidence="6 7" key="1">
    <citation type="journal article" date="2015" name="Biotechnol. Bioeng.">
        <title>Genome sequence and phenotypic characterization of Caulobacter segnis.</title>
        <authorList>
            <person name="Patel S."/>
            <person name="Fletcher B."/>
            <person name="Scott D.C."/>
            <person name="Ely B."/>
        </authorList>
    </citation>
    <scope>NUCLEOTIDE SEQUENCE [LARGE SCALE GENOMIC DNA]</scope>
    <source>
        <strain evidence="6 7">ERI-2</strain>
    </source>
</reference>
<gene>
    <name evidence="6" type="primary">flgG_2</name>
    <name evidence="6" type="ORF">WY13_03570</name>
</gene>
<evidence type="ECO:0000313" key="6">
    <source>
        <dbReference type="EMBL" id="OAA83242.1"/>
    </source>
</evidence>
<dbReference type="InterPro" id="IPR020013">
    <property type="entry name" value="Flagellar_FlgE/F/G"/>
</dbReference>
<dbReference type="RefSeq" id="WP_063556837.1">
    <property type="nucleotide sequence ID" value="NZ_LITT01000062.1"/>
</dbReference>
<organism evidence="6 7">
    <name type="scientific">Clostridium ljungdahlii</name>
    <dbReference type="NCBI Taxonomy" id="1538"/>
    <lineage>
        <taxon>Bacteria</taxon>
        <taxon>Bacillati</taxon>
        <taxon>Bacillota</taxon>
        <taxon>Clostridia</taxon>
        <taxon>Eubacteriales</taxon>
        <taxon>Clostridiaceae</taxon>
        <taxon>Clostridium</taxon>
    </lineage>
</organism>
<comment type="subcellular location">
    <subcellularLocation>
        <location evidence="2">Bacterial flagellum basal body</location>
    </subcellularLocation>
</comment>
<dbReference type="InterPro" id="IPR010930">
    <property type="entry name" value="Flg_bb/hook_C_dom"/>
</dbReference>
<dbReference type="PANTHER" id="PTHR30435">
    <property type="entry name" value="FLAGELLAR PROTEIN"/>
    <property type="match status" value="1"/>
</dbReference>
<dbReference type="GO" id="GO:0009425">
    <property type="term" value="C:bacterial-type flagellum basal body"/>
    <property type="evidence" value="ECO:0007669"/>
    <property type="project" value="UniProtKB-SubCell"/>
</dbReference>
<dbReference type="GO" id="GO:0071978">
    <property type="term" value="P:bacterial-type flagellum-dependent swarming motility"/>
    <property type="evidence" value="ECO:0007669"/>
    <property type="project" value="TreeGrafter"/>
</dbReference>
<evidence type="ECO:0000259" key="5">
    <source>
        <dbReference type="Pfam" id="PF22692"/>
    </source>
</evidence>
<comment type="similarity">
    <text evidence="1 2">Belongs to the flagella basal body rod proteins family.</text>
</comment>
<dbReference type="SUPFAM" id="SSF117143">
    <property type="entry name" value="Flagellar hook protein flgE"/>
    <property type="match status" value="1"/>
</dbReference>
<name>A0A162KJH7_9CLOT</name>
<dbReference type="EMBL" id="LITT01000062">
    <property type="protein sequence ID" value="OAA83242.1"/>
    <property type="molecule type" value="Genomic_DNA"/>
</dbReference>
<keyword evidence="6" id="KW-0969">Cilium</keyword>
<dbReference type="NCBIfam" id="TIGR03506">
    <property type="entry name" value="FlgEFG_subfam"/>
    <property type="match status" value="1"/>
</dbReference>
<keyword evidence="6" id="KW-0966">Cell projection</keyword>
<dbReference type="Proteomes" id="UP000077407">
    <property type="component" value="Unassembled WGS sequence"/>
</dbReference>
<proteinExistence type="inferred from homology"/>
<dbReference type="OrthoDB" id="9800375at2"/>
<keyword evidence="2" id="KW-0975">Bacterial flagellum</keyword>
<dbReference type="InterPro" id="IPR001444">
    <property type="entry name" value="Flag_bb_rod_N"/>
</dbReference>
<comment type="caution">
    <text evidence="6">The sequence shown here is derived from an EMBL/GenBank/DDBJ whole genome shotgun (WGS) entry which is preliminary data.</text>
</comment>
<evidence type="ECO:0000256" key="1">
    <source>
        <dbReference type="ARBA" id="ARBA00009677"/>
    </source>
</evidence>
<dbReference type="InterPro" id="IPR053967">
    <property type="entry name" value="LlgE_F_G-like_D1"/>
</dbReference>
<dbReference type="PROSITE" id="PS00588">
    <property type="entry name" value="FLAGELLA_BB_ROD"/>
    <property type="match status" value="1"/>
</dbReference>
<keyword evidence="6" id="KW-0282">Flagellum</keyword>
<dbReference type="PATRIC" id="fig|1538.10.peg.3647"/>
<dbReference type="InterPro" id="IPR019776">
    <property type="entry name" value="Flagellar_basal_body_rod_CS"/>
</dbReference>
<dbReference type="Pfam" id="PF22692">
    <property type="entry name" value="LlgE_F_G_D1"/>
    <property type="match status" value="1"/>
</dbReference>
<evidence type="ECO:0000259" key="3">
    <source>
        <dbReference type="Pfam" id="PF00460"/>
    </source>
</evidence>
<dbReference type="InterPro" id="IPR037925">
    <property type="entry name" value="FlgE/F/G-like"/>
</dbReference>